<accession>A0A0E9USI3</accession>
<reference evidence="2" key="1">
    <citation type="submission" date="2014-11" db="EMBL/GenBank/DDBJ databases">
        <authorList>
            <person name="Amaro Gonzalez C."/>
        </authorList>
    </citation>
    <scope>NUCLEOTIDE SEQUENCE</scope>
</reference>
<dbReference type="EMBL" id="GBXM01040397">
    <property type="protein sequence ID" value="JAH68180.1"/>
    <property type="molecule type" value="Transcribed_RNA"/>
</dbReference>
<protein>
    <submittedName>
        <fullName evidence="2">Uncharacterized protein</fullName>
    </submittedName>
</protein>
<proteinExistence type="predicted"/>
<reference evidence="2" key="2">
    <citation type="journal article" date="2015" name="Fish Shellfish Immunol.">
        <title>Early steps in the European eel (Anguilla anguilla)-Vibrio vulnificus interaction in the gills: Role of the RtxA13 toxin.</title>
        <authorList>
            <person name="Callol A."/>
            <person name="Pajuelo D."/>
            <person name="Ebbesson L."/>
            <person name="Teles M."/>
            <person name="MacKenzie S."/>
            <person name="Amaro C."/>
        </authorList>
    </citation>
    <scope>NUCLEOTIDE SEQUENCE</scope>
</reference>
<keyword evidence="1" id="KW-0472">Membrane</keyword>
<organism evidence="2">
    <name type="scientific">Anguilla anguilla</name>
    <name type="common">European freshwater eel</name>
    <name type="synonym">Muraena anguilla</name>
    <dbReference type="NCBI Taxonomy" id="7936"/>
    <lineage>
        <taxon>Eukaryota</taxon>
        <taxon>Metazoa</taxon>
        <taxon>Chordata</taxon>
        <taxon>Craniata</taxon>
        <taxon>Vertebrata</taxon>
        <taxon>Euteleostomi</taxon>
        <taxon>Actinopterygii</taxon>
        <taxon>Neopterygii</taxon>
        <taxon>Teleostei</taxon>
        <taxon>Anguilliformes</taxon>
        <taxon>Anguillidae</taxon>
        <taxon>Anguilla</taxon>
    </lineage>
</organism>
<dbReference type="AlphaFoldDB" id="A0A0E9USI3"/>
<evidence type="ECO:0000256" key="1">
    <source>
        <dbReference type="SAM" id="Phobius"/>
    </source>
</evidence>
<keyword evidence="1" id="KW-1133">Transmembrane helix</keyword>
<evidence type="ECO:0000313" key="2">
    <source>
        <dbReference type="EMBL" id="JAH68180.1"/>
    </source>
</evidence>
<feature type="transmembrane region" description="Helical" evidence="1">
    <location>
        <begin position="15"/>
        <end position="33"/>
    </location>
</feature>
<name>A0A0E9USI3_ANGAN</name>
<sequence length="34" mass="3832">MFPLWSAPIFSKPASYLYFIALFNIAFGGFEVSV</sequence>
<keyword evidence="1" id="KW-0812">Transmembrane</keyword>